<keyword evidence="6" id="KW-0408">Iron</keyword>
<comment type="caution">
    <text evidence="10">The sequence shown here is derived from an EMBL/GenBank/DDBJ whole genome shotgun (WGS) entry which is preliminary data.</text>
</comment>
<keyword evidence="4" id="KW-0347">Helicase</keyword>
<dbReference type="SUPFAM" id="SSF52540">
    <property type="entry name" value="P-loop containing nucleoside triphosphate hydrolases"/>
    <property type="match status" value="1"/>
</dbReference>
<dbReference type="InterPro" id="IPR006554">
    <property type="entry name" value="Helicase-like_DEXD_c2"/>
</dbReference>
<dbReference type="InterPro" id="IPR010614">
    <property type="entry name" value="RAD3-like_helicase_DEAD"/>
</dbReference>
<evidence type="ECO:0000256" key="5">
    <source>
        <dbReference type="ARBA" id="ARBA00022840"/>
    </source>
</evidence>
<dbReference type="GO" id="GO:0046872">
    <property type="term" value="F:metal ion binding"/>
    <property type="evidence" value="ECO:0007669"/>
    <property type="project" value="UniProtKB-KW"/>
</dbReference>
<evidence type="ECO:0000256" key="2">
    <source>
        <dbReference type="ARBA" id="ARBA00022741"/>
    </source>
</evidence>
<dbReference type="GO" id="GO:0003678">
    <property type="term" value="F:DNA helicase activity"/>
    <property type="evidence" value="ECO:0007669"/>
    <property type="project" value="InterPro"/>
</dbReference>
<organism evidence="10">
    <name type="scientific">Menopon gallinae</name>
    <name type="common">poultry shaft louse</name>
    <dbReference type="NCBI Taxonomy" id="328185"/>
    <lineage>
        <taxon>Eukaryota</taxon>
        <taxon>Metazoa</taxon>
        <taxon>Ecdysozoa</taxon>
        <taxon>Arthropoda</taxon>
        <taxon>Hexapoda</taxon>
        <taxon>Insecta</taxon>
        <taxon>Pterygota</taxon>
        <taxon>Neoptera</taxon>
        <taxon>Paraneoptera</taxon>
        <taxon>Psocodea</taxon>
        <taxon>Troctomorpha</taxon>
        <taxon>Phthiraptera</taxon>
        <taxon>Amblycera</taxon>
        <taxon>Menoponidae</taxon>
        <taxon>Menopon</taxon>
    </lineage>
</organism>
<dbReference type="PROSITE" id="PS51193">
    <property type="entry name" value="HELICASE_ATP_BIND_2"/>
    <property type="match status" value="1"/>
</dbReference>
<dbReference type="Pfam" id="PF06733">
    <property type="entry name" value="DEAD_2"/>
    <property type="match status" value="1"/>
</dbReference>
<protein>
    <recommendedName>
        <fullName evidence="9">Helicase ATP-binding domain-containing protein</fullName>
    </recommendedName>
</protein>
<dbReference type="InterPro" id="IPR014013">
    <property type="entry name" value="Helic_SF1/SF2_ATP-bd_DinG/Rad3"/>
</dbReference>
<feature type="domain" description="Helicase ATP-binding" evidence="9">
    <location>
        <begin position="7"/>
        <end position="265"/>
    </location>
</feature>
<dbReference type="Gene3D" id="1.10.30.20">
    <property type="entry name" value="Bacterial XPD DNA helicase, FeS cluster domain"/>
    <property type="match status" value="1"/>
</dbReference>
<keyword evidence="5" id="KW-0067">ATP-binding</keyword>
<dbReference type="PANTHER" id="PTHR11472">
    <property type="entry name" value="DNA REPAIR DEAD HELICASE RAD3/XP-D SUBFAMILY MEMBER"/>
    <property type="match status" value="1"/>
</dbReference>
<dbReference type="SMART" id="SM00488">
    <property type="entry name" value="DEXDc2"/>
    <property type="match status" value="1"/>
</dbReference>
<dbReference type="PANTHER" id="PTHR11472:SF47">
    <property type="entry name" value="FANCONI ANEMIA GROUP J PROTEIN"/>
    <property type="match status" value="1"/>
</dbReference>
<dbReference type="InterPro" id="IPR027417">
    <property type="entry name" value="P-loop_NTPase"/>
</dbReference>
<dbReference type="GO" id="GO:0051536">
    <property type="term" value="F:iron-sulfur cluster binding"/>
    <property type="evidence" value="ECO:0007669"/>
    <property type="project" value="UniProtKB-KW"/>
</dbReference>
<dbReference type="Pfam" id="PF13307">
    <property type="entry name" value="Helicase_C_2"/>
    <property type="match status" value="1"/>
</dbReference>
<proteinExistence type="predicted"/>
<keyword evidence="8" id="KW-0413">Isomerase</keyword>
<keyword evidence="7" id="KW-0411">Iron-sulfur</keyword>
<evidence type="ECO:0000256" key="8">
    <source>
        <dbReference type="ARBA" id="ARBA00023235"/>
    </source>
</evidence>
<accession>A0AAW2H7F1</accession>
<dbReference type="GO" id="GO:0005634">
    <property type="term" value="C:nucleus"/>
    <property type="evidence" value="ECO:0007669"/>
    <property type="project" value="TreeGrafter"/>
</dbReference>
<name>A0AAW2H7F1_9NEOP</name>
<keyword evidence="2" id="KW-0547">Nucleotide-binding</keyword>
<evidence type="ECO:0000256" key="4">
    <source>
        <dbReference type="ARBA" id="ARBA00022806"/>
    </source>
</evidence>
<gene>
    <name evidence="10" type="ORF">PYX00_011399</name>
</gene>
<evidence type="ECO:0000256" key="1">
    <source>
        <dbReference type="ARBA" id="ARBA00022723"/>
    </source>
</evidence>
<dbReference type="InterPro" id="IPR045028">
    <property type="entry name" value="DinG/Rad3-like"/>
</dbReference>
<keyword evidence="3" id="KW-0378">Hydrolase</keyword>
<evidence type="ECO:0000259" key="9">
    <source>
        <dbReference type="PROSITE" id="PS51193"/>
    </source>
</evidence>
<dbReference type="Gene3D" id="3.40.50.300">
    <property type="entry name" value="P-loop containing nucleotide triphosphate hydrolases"/>
    <property type="match status" value="2"/>
</dbReference>
<evidence type="ECO:0000256" key="7">
    <source>
        <dbReference type="ARBA" id="ARBA00023014"/>
    </source>
</evidence>
<dbReference type="GO" id="GO:0006289">
    <property type="term" value="P:nucleotide-excision repair"/>
    <property type="evidence" value="ECO:0007669"/>
    <property type="project" value="TreeGrafter"/>
</dbReference>
<sequence>MVRLKINGLSVDFPYQPYPAQIASISKIAMALQEGGTAIVESPTGTGKSLSILCAALAYIESLNAVKQTVPRIYICSRTHKQLDQLVEQLRKTSYRPRISILASRNQYCIMPTLKNEADKTAGCSDLVKSGGCIYYNGKDKLVRRMADRLFDIEEMRREGRKCGGCPYYSSRLLCDKSEIVFAPYNYLIDTGIRESMSINLKNTVVIIDEAHNIEDCCRSSGSIELTSKVLEICISELLNIARVSSNCRDDYFKLANMFKRLKDYGESEVEFNKSDLFENVRVIKRESIAKEIHKMNIDESDLSAFNNAYYSILNDEDEKETVSSLHICRNLLLIFRKIVLEQCQSYGFALVKRKADKENYGNKRRMLAAFSINFWLLDPSVIFKPIISEVKSLVLLSGTLTPFSASTRELGHDFRGHLGKEILGTYAQSETHGYLDQVADIIADVSTKLGRRGGTLVFLPSYSFLEKISRRLKIAFFCEPKSSEFENVLRQYNKSIVEHKPSVLLCVYRGKAAEGIDFRDACARAVLAVGIPYPNLKDIQVELKREYSDRSWYETQAFRAVSQALGRVIRHKDDWGAVFLLDTRYSSRRIIDSLSRWVRENVKHYDRYLEAKADFEQFLSSH</sequence>
<dbReference type="EMBL" id="JARGDH010000006">
    <property type="protein sequence ID" value="KAL0265685.1"/>
    <property type="molecule type" value="Genomic_DNA"/>
</dbReference>
<dbReference type="GO" id="GO:0005524">
    <property type="term" value="F:ATP binding"/>
    <property type="evidence" value="ECO:0007669"/>
    <property type="project" value="UniProtKB-KW"/>
</dbReference>
<reference evidence="10" key="1">
    <citation type="journal article" date="2024" name="Gigascience">
        <title>Chromosome-level genome of the poultry shaft louse Menopon gallinae provides insight into the host-switching and adaptive evolution of parasitic lice.</title>
        <authorList>
            <person name="Xu Y."/>
            <person name="Ma L."/>
            <person name="Liu S."/>
            <person name="Liang Y."/>
            <person name="Liu Q."/>
            <person name="He Z."/>
            <person name="Tian L."/>
            <person name="Duan Y."/>
            <person name="Cai W."/>
            <person name="Li H."/>
            <person name="Song F."/>
        </authorList>
    </citation>
    <scope>NUCLEOTIDE SEQUENCE</scope>
    <source>
        <strain evidence="10">Cailab_2023a</strain>
    </source>
</reference>
<dbReference type="InterPro" id="IPR006555">
    <property type="entry name" value="ATP-dep_Helicase_C"/>
</dbReference>
<evidence type="ECO:0000313" key="10">
    <source>
        <dbReference type="EMBL" id="KAL0265685.1"/>
    </source>
</evidence>
<dbReference type="GO" id="GO:0016818">
    <property type="term" value="F:hydrolase activity, acting on acid anhydrides, in phosphorus-containing anhydrides"/>
    <property type="evidence" value="ECO:0007669"/>
    <property type="project" value="InterPro"/>
</dbReference>
<dbReference type="Gene3D" id="1.10.275.40">
    <property type="match status" value="1"/>
</dbReference>
<dbReference type="GO" id="GO:1990918">
    <property type="term" value="P:double-strand break repair involved in meiotic recombination"/>
    <property type="evidence" value="ECO:0007669"/>
    <property type="project" value="TreeGrafter"/>
</dbReference>
<dbReference type="GO" id="GO:0003677">
    <property type="term" value="F:DNA binding"/>
    <property type="evidence" value="ECO:0007669"/>
    <property type="project" value="InterPro"/>
</dbReference>
<keyword evidence="1" id="KW-0479">Metal-binding</keyword>
<evidence type="ECO:0000256" key="6">
    <source>
        <dbReference type="ARBA" id="ARBA00023004"/>
    </source>
</evidence>
<dbReference type="SMART" id="SM00491">
    <property type="entry name" value="HELICc2"/>
    <property type="match status" value="1"/>
</dbReference>
<evidence type="ECO:0000256" key="3">
    <source>
        <dbReference type="ARBA" id="ARBA00022801"/>
    </source>
</evidence>
<dbReference type="InterPro" id="IPR042493">
    <property type="entry name" value="XPD_DNA_FeS"/>
</dbReference>
<dbReference type="AlphaFoldDB" id="A0AAW2H7F1"/>